<name>A0A183U748_TOXCA</name>
<dbReference type="AlphaFoldDB" id="A0A183U748"/>
<proteinExistence type="predicted"/>
<organism evidence="2 3">
    <name type="scientific">Toxocara canis</name>
    <name type="common">Canine roundworm</name>
    <dbReference type="NCBI Taxonomy" id="6265"/>
    <lineage>
        <taxon>Eukaryota</taxon>
        <taxon>Metazoa</taxon>
        <taxon>Ecdysozoa</taxon>
        <taxon>Nematoda</taxon>
        <taxon>Chromadorea</taxon>
        <taxon>Rhabditida</taxon>
        <taxon>Spirurina</taxon>
        <taxon>Ascaridomorpha</taxon>
        <taxon>Ascaridoidea</taxon>
        <taxon>Toxocaridae</taxon>
        <taxon>Toxocara</taxon>
    </lineage>
</organism>
<accession>A0A183U748</accession>
<reference evidence="3" key="1">
    <citation type="submission" date="2016-06" db="UniProtKB">
        <authorList>
            <consortium name="WormBaseParasite"/>
        </authorList>
    </citation>
    <scope>IDENTIFICATION</scope>
</reference>
<protein>
    <submittedName>
        <fullName evidence="3">Rad60-SLD_2 domain-containing protein</fullName>
    </submittedName>
</protein>
<keyword evidence="2" id="KW-1185">Reference proteome</keyword>
<gene>
    <name evidence="1" type="ORF">TCNE_LOCUS4318</name>
</gene>
<dbReference type="Proteomes" id="UP000050794">
    <property type="component" value="Unassembled WGS sequence"/>
</dbReference>
<dbReference type="WBParaSite" id="TCNE_0000431801-mRNA-1">
    <property type="protein sequence ID" value="TCNE_0000431801-mRNA-1"/>
    <property type="gene ID" value="TCNE_0000431801"/>
</dbReference>
<reference evidence="1 2" key="2">
    <citation type="submission" date="2018-11" db="EMBL/GenBank/DDBJ databases">
        <authorList>
            <consortium name="Pathogen Informatics"/>
        </authorList>
    </citation>
    <scope>NUCLEOTIDE SEQUENCE [LARGE SCALE GENOMIC DNA]</scope>
</reference>
<evidence type="ECO:0000313" key="2">
    <source>
        <dbReference type="Proteomes" id="UP000050794"/>
    </source>
</evidence>
<dbReference type="EMBL" id="UYWY01007050">
    <property type="protein sequence ID" value="VDM30035.1"/>
    <property type="molecule type" value="Genomic_DNA"/>
</dbReference>
<evidence type="ECO:0000313" key="3">
    <source>
        <dbReference type="WBParaSite" id="TCNE_0000431801-mRNA-1"/>
    </source>
</evidence>
<sequence length="179" mass="20112">MWPELRYCTTAADVKRFVRGSCLIFLPAVAFETGESGQAKGLLIRLMTFVCIRASSMASSKILTDRIPAFTIKTAFSKYATTKEPHIFLSHLRDFVVEIFSRTMFSPSVENGMSPLYLRLRYIGKKVVDTDNLTAEDIPGKEFGQTVARAENDLSVGLADIEMRNRSDHEIENSVCVFE</sequence>
<evidence type="ECO:0000313" key="1">
    <source>
        <dbReference type="EMBL" id="VDM30035.1"/>
    </source>
</evidence>